<evidence type="ECO:0000256" key="5">
    <source>
        <dbReference type="ARBA" id="ARBA00023134"/>
    </source>
</evidence>
<feature type="binding site" evidence="6">
    <location>
        <position position="250"/>
    </location>
    <ligand>
        <name>K(+)</name>
        <dbReference type="ChEBI" id="CHEBI:29103"/>
    </ligand>
</feature>
<dbReference type="InterPro" id="IPR027266">
    <property type="entry name" value="TrmE/GcvT-like"/>
</dbReference>
<feature type="domain" description="MnmE helical" evidence="9">
    <location>
        <begin position="121"/>
        <end position="428"/>
    </location>
</feature>
<keyword evidence="2 6" id="KW-0819">tRNA processing</keyword>
<evidence type="ECO:0000259" key="9">
    <source>
        <dbReference type="Pfam" id="PF12631"/>
    </source>
</evidence>
<evidence type="ECO:0000256" key="6">
    <source>
        <dbReference type="HAMAP-Rule" id="MF_00379"/>
    </source>
</evidence>
<keyword evidence="6" id="KW-0963">Cytoplasm</keyword>
<feature type="binding site" evidence="6">
    <location>
        <position position="230"/>
    </location>
    <ligand>
        <name>Mg(2+)</name>
        <dbReference type="ChEBI" id="CHEBI:18420"/>
    </ligand>
</feature>
<keyword evidence="6" id="KW-0479">Metal-binding</keyword>
<evidence type="ECO:0000256" key="3">
    <source>
        <dbReference type="ARBA" id="ARBA00022741"/>
    </source>
</evidence>
<comment type="caution">
    <text evidence="10">The sequence shown here is derived from an EMBL/GenBank/DDBJ whole genome shotgun (WGS) entry which is preliminary data.</text>
</comment>
<dbReference type="EMBL" id="JBBGZA010000001">
    <property type="protein sequence ID" value="MEJ5093410.1"/>
    <property type="molecule type" value="Genomic_DNA"/>
</dbReference>
<keyword evidence="3 6" id="KW-0547">Nucleotide-binding</keyword>
<dbReference type="EC" id="3.6.-.-" evidence="6"/>
<evidence type="ECO:0000256" key="4">
    <source>
        <dbReference type="ARBA" id="ARBA00022958"/>
    </source>
</evidence>
<feature type="binding site" evidence="6">
    <location>
        <position position="245"/>
    </location>
    <ligand>
        <name>K(+)</name>
        <dbReference type="ChEBI" id="CHEBI:29103"/>
    </ligand>
</feature>
<keyword evidence="4 6" id="KW-0630">Potassium</keyword>
<dbReference type="Pfam" id="PF12631">
    <property type="entry name" value="MnmE_helical"/>
    <property type="match status" value="1"/>
</dbReference>
<reference evidence="10 11" key="1">
    <citation type="submission" date="2023-12" db="EMBL/GenBank/DDBJ databases">
        <title>Gut-associated functions are favored during microbiome assembly across C. elegans life.</title>
        <authorList>
            <person name="Zimmermann J."/>
        </authorList>
    </citation>
    <scope>NUCLEOTIDE SEQUENCE [LARGE SCALE GENOMIC DNA]</scope>
    <source>
        <strain evidence="10 11">JUb134</strain>
    </source>
</reference>
<comment type="caution">
    <text evidence="6">Lacks conserved residue(s) required for the propagation of feature annotation.</text>
</comment>
<feature type="binding site" evidence="6">
    <location>
        <begin position="226"/>
        <end position="231"/>
    </location>
    <ligand>
        <name>GTP</name>
        <dbReference type="ChEBI" id="CHEBI:37565"/>
    </ligand>
</feature>
<dbReference type="CDD" id="cd14858">
    <property type="entry name" value="TrmE_N"/>
    <property type="match status" value="1"/>
</dbReference>
<name>A0ABU8Q0Y8_9SPHN</name>
<evidence type="ECO:0000313" key="11">
    <source>
        <dbReference type="Proteomes" id="UP001380365"/>
    </source>
</evidence>
<dbReference type="SUPFAM" id="SSF103025">
    <property type="entry name" value="Folate-binding domain"/>
    <property type="match status" value="1"/>
</dbReference>
<dbReference type="RefSeq" id="WP_132882963.1">
    <property type="nucleotide sequence ID" value="NZ_JBBGZA010000001.1"/>
</dbReference>
<feature type="binding site" evidence="6">
    <location>
        <begin position="245"/>
        <end position="251"/>
    </location>
    <ligand>
        <name>GTP</name>
        <dbReference type="ChEBI" id="CHEBI:37565"/>
    </ligand>
</feature>
<dbReference type="Pfam" id="PF01926">
    <property type="entry name" value="MMR_HSR1"/>
    <property type="match status" value="1"/>
</dbReference>
<feature type="binding site" evidence="6">
    <location>
        <position position="251"/>
    </location>
    <ligand>
        <name>Mg(2+)</name>
        <dbReference type="ChEBI" id="CHEBI:18420"/>
    </ligand>
</feature>
<sequence length="431" mass="45790">MDTIFAVSSGQPPAAIALLRISGPNAVAAAEALAGTLPPPRRAGLRALRDPADGGLLDRALLLWFPGPHTATGEDLVELHLHGGRAVVQAVQACLARQPGLRPAEAGEFTRRALANGRLDLSEAEGLGDLLMAETEAQRRAALATAEGAVRRQVESWQARLLMLAAQVEAMLDHADEDDVADDLGALQDVRSGVEALGAELAEVLAAPPVERLRDGIRVVLAGPPNSGKSTLLNALVDREAAIVSPIAGTTRDRIEAAVVRNGVAWLLTDTAGLAERTDDPIERIGIARAEEAMRSADLLLWLADEPAPAIEGVEVLALHPRADVPGRAEVPPGRIGLSVAQGWGIAELWSEMERRVRGLLPREDMLALNRRQRDLLRDAADALGDAAAHHDPLLLAEEMRRARAAFDRVTGRADVEGVLDALFGRFCIGK</sequence>
<accession>A0ABU8Q0Y8</accession>
<comment type="cofactor">
    <cofactor evidence="6">
        <name>K(+)</name>
        <dbReference type="ChEBI" id="CHEBI:29103"/>
    </cofactor>
    <text evidence="6">Binds 1 potassium ion per subunit.</text>
</comment>
<dbReference type="InterPro" id="IPR005225">
    <property type="entry name" value="Small_GTP-bd"/>
</dbReference>
<comment type="subcellular location">
    <subcellularLocation>
        <location evidence="6">Cytoplasm</location>
    </subcellularLocation>
</comment>
<evidence type="ECO:0000256" key="1">
    <source>
        <dbReference type="ARBA" id="ARBA00011043"/>
    </source>
</evidence>
<keyword evidence="11" id="KW-1185">Reference proteome</keyword>
<comment type="function">
    <text evidence="6">Exhibits a very high intrinsic GTPase hydrolysis rate. Involved in the addition of a carboxymethylaminomethyl (cmnm) group at the wobble position (U34) of certain tRNAs, forming tRNA-cmnm(5)s(2)U34.</text>
</comment>
<evidence type="ECO:0000259" key="7">
    <source>
        <dbReference type="Pfam" id="PF01926"/>
    </source>
</evidence>
<feature type="binding site" evidence="6">
    <location>
        <position position="78"/>
    </location>
    <ligand>
        <name>(6S)-5-formyl-5,6,7,8-tetrahydrofolate</name>
        <dbReference type="ChEBI" id="CHEBI:57457"/>
    </ligand>
</feature>
<feature type="domain" description="G" evidence="7">
    <location>
        <begin position="218"/>
        <end position="308"/>
    </location>
</feature>
<dbReference type="PANTHER" id="PTHR42714:SF2">
    <property type="entry name" value="TRNA MODIFICATION GTPASE GTPBP3, MITOCHONDRIAL"/>
    <property type="match status" value="1"/>
</dbReference>
<dbReference type="InterPro" id="IPR004520">
    <property type="entry name" value="GTPase_MnmE"/>
</dbReference>
<comment type="similarity">
    <text evidence="1 6">Belongs to the TRAFAC class TrmE-Era-EngA-EngB-Septin-like GTPase superfamily. TrmE GTPase family.</text>
</comment>
<evidence type="ECO:0000259" key="8">
    <source>
        <dbReference type="Pfam" id="PF10396"/>
    </source>
</evidence>
<dbReference type="CDD" id="cd04164">
    <property type="entry name" value="trmE"/>
    <property type="match status" value="1"/>
</dbReference>
<dbReference type="Proteomes" id="UP001380365">
    <property type="component" value="Unassembled WGS sequence"/>
</dbReference>
<dbReference type="NCBIfam" id="NF003661">
    <property type="entry name" value="PRK05291.1-3"/>
    <property type="match status" value="1"/>
</dbReference>
<feature type="binding site" evidence="6">
    <location>
        <position position="431"/>
    </location>
    <ligand>
        <name>(6S)-5-formyl-5,6,7,8-tetrahydrofolate</name>
        <dbReference type="ChEBI" id="CHEBI:57457"/>
    </ligand>
</feature>
<dbReference type="InterPro" id="IPR025867">
    <property type="entry name" value="MnmE_helical"/>
</dbReference>
<keyword evidence="5 6" id="KW-0342">GTP-binding</keyword>
<dbReference type="Gene3D" id="1.20.120.430">
    <property type="entry name" value="tRNA modification GTPase MnmE domain 2"/>
    <property type="match status" value="1"/>
</dbReference>
<evidence type="ECO:0000256" key="2">
    <source>
        <dbReference type="ARBA" id="ARBA00022694"/>
    </source>
</evidence>
<dbReference type="Pfam" id="PF10396">
    <property type="entry name" value="TrmE_N"/>
    <property type="match status" value="1"/>
</dbReference>
<dbReference type="NCBIfam" id="TIGR00231">
    <property type="entry name" value="small_GTP"/>
    <property type="match status" value="1"/>
</dbReference>
<protein>
    <recommendedName>
        <fullName evidence="6">tRNA modification GTPase MnmE</fullName>
        <ecNumber evidence="6">3.6.-.-</ecNumber>
    </recommendedName>
</protein>
<dbReference type="SUPFAM" id="SSF52540">
    <property type="entry name" value="P-loop containing nucleoside triphosphate hydrolases"/>
    <property type="match status" value="1"/>
</dbReference>
<comment type="subunit">
    <text evidence="6">Homodimer. Heterotetramer of two MnmE and two MnmG subunits.</text>
</comment>
<feature type="binding site" evidence="6">
    <location>
        <position position="247"/>
    </location>
    <ligand>
        <name>K(+)</name>
        <dbReference type="ChEBI" id="CHEBI:29103"/>
    </ligand>
</feature>
<feature type="domain" description="GTP-binding protein TrmE N-terminal" evidence="8">
    <location>
        <begin position="3"/>
        <end position="118"/>
    </location>
</feature>
<dbReference type="InterPro" id="IPR031168">
    <property type="entry name" value="G_TrmE"/>
</dbReference>
<dbReference type="InterPro" id="IPR027368">
    <property type="entry name" value="MnmE_dom2"/>
</dbReference>
<dbReference type="SUPFAM" id="SSF116878">
    <property type="entry name" value="TrmE connector domain"/>
    <property type="match status" value="1"/>
</dbReference>
<feature type="binding site" evidence="6">
    <location>
        <position position="20"/>
    </location>
    <ligand>
        <name>(6S)-5-formyl-5,6,7,8-tetrahydrofolate</name>
        <dbReference type="ChEBI" id="CHEBI:57457"/>
    </ligand>
</feature>
<keyword evidence="6" id="KW-0460">Magnesium</keyword>
<evidence type="ECO:0000313" key="10">
    <source>
        <dbReference type="EMBL" id="MEJ5093410.1"/>
    </source>
</evidence>
<dbReference type="InterPro" id="IPR018948">
    <property type="entry name" value="GTP-bd_TrmE_N"/>
</dbReference>
<dbReference type="HAMAP" id="MF_00379">
    <property type="entry name" value="GTPase_MnmE"/>
    <property type="match status" value="1"/>
</dbReference>
<gene>
    <name evidence="6 10" type="primary">mnmE</name>
    <name evidence="6" type="synonym">trmE</name>
    <name evidence="10" type="ORF">WH159_02460</name>
</gene>
<feature type="binding site" evidence="6">
    <location>
        <begin position="270"/>
        <end position="273"/>
    </location>
    <ligand>
        <name>GTP</name>
        <dbReference type="ChEBI" id="CHEBI:37565"/>
    </ligand>
</feature>
<dbReference type="Gene3D" id="3.30.1360.120">
    <property type="entry name" value="Probable tRNA modification gtpase trme, domain 1"/>
    <property type="match status" value="1"/>
</dbReference>
<dbReference type="InterPro" id="IPR027417">
    <property type="entry name" value="P-loop_NTPase"/>
</dbReference>
<feature type="binding site" evidence="6">
    <location>
        <position position="226"/>
    </location>
    <ligand>
        <name>K(+)</name>
        <dbReference type="ChEBI" id="CHEBI:29103"/>
    </ligand>
</feature>
<proteinExistence type="inferred from homology"/>
<organism evidence="10 11">
    <name type="scientific">Sphingomonas molluscorum</name>
    <dbReference type="NCBI Taxonomy" id="418184"/>
    <lineage>
        <taxon>Bacteria</taxon>
        <taxon>Pseudomonadati</taxon>
        <taxon>Pseudomonadota</taxon>
        <taxon>Alphaproteobacteria</taxon>
        <taxon>Sphingomonadales</taxon>
        <taxon>Sphingomonadaceae</taxon>
        <taxon>Sphingomonas</taxon>
    </lineage>
</organism>
<dbReference type="Gene3D" id="3.40.50.300">
    <property type="entry name" value="P-loop containing nucleotide triphosphate hydrolases"/>
    <property type="match status" value="1"/>
</dbReference>
<keyword evidence="6 10" id="KW-0378">Hydrolase</keyword>
<feature type="binding site" evidence="6">
    <location>
        <position position="118"/>
    </location>
    <ligand>
        <name>(6S)-5-formyl-5,6,7,8-tetrahydrofolate</name>
        <dbReference type="ChEBI" id="CHEBI:57457"/>
    </ligand>
</feature>
<dbReference type="GO" id="GO:0016787">
    <property type="term" value="F:hydrolase activity"/>
    <property type="evidence" value="ECO:0007669"/>
    <property type="project" value="UniProtKB-KW"/>
</dbReference>
<dbReference type="InterPro" id="IPR006073">
    <property type="entry name" value="GTP-bd"/>
</dbReference>
<dbReference type="PANTHER" id="PTHR42714">
    <property type="entry name" value="TRNA MODIFICATION GTPASE GTPBP3"/>
    <property type="match status" value="1"/>
</dbReference>